<proteinExistence type="predicted"/>
<dbReference type="Gene3D" id="3.40.630.90">
    <property type="match status" value="1"/>
</dbReference>
<dbReference type="Proteomes" id="UP000887540">
    <property type="component" value="Unplaced"/>
</dbReference>
<keyword evidence="2" id="KW-1185">Reference proteome</keyword>
<dbReference type="InterPro" id="IPR000182">
    <property type="entry name" value="GNAT_dom"/>
</dbReference>
<dbReference type="PANTHER" id="PTHR47408">
    <property type="entry name" value="PROTEIN CBG01304-RELATED"/>
    <property type="match status" value="1"/>
</dbReference>
<evidence type="ECO:0000313" key="3">
    <source>
        <dbReference type="WBParaSite" id="ACRNAN_scaffold184.g23446.t1"/>
    </source>
</evidence>
<dbReference type="Pfam" id="PF18014">
    <property type="entry name" value="Acetyltransf_18"/>
    <property type="match status" value="1"/>
</dbReference>
<evidence type="ECO:0000259" key="1">
    <source>
        <dbReference type="PROSITE" id="PS51186"/>
    </source>
</evidence>
<dbReference type="Gene3D" id="3.40.630.30">
    <property type="match status" value="1"/>
</dbReference>
<dbReference type="AlphaFoldDB" id="A0A914D4P0"/>
<reference evidence="3" key="1">
    <citation type="submission" date="2022-11" db="UniProtKB">
        <authorList>
            <consortium name="WormBaseParasite"/>
        </authorList>
    </citation>
    <scope>IDENTIFICATION</scope>
</reference>
<name>A0A914D4P0_9BILA</name>
<dbReference type="InterPro" id="IPR016181">
    <property type="entry name" value="Acyl_CoA_acyltransferase"/>
</dbReference>
<dbReference type="PANTHER" id="PTHR47408:SF1">
    <property type="entry name" value="N-ACETYLTRANSFERASE DOMAIN-CONTAINING PROTEIN"/>
    <property type="match status" value="1"/>
</dbReference>
<dbReference type="SUPFAM" id="SSF55729">
    <property type="entry name" value="Acyl-CoA N-acyltransferases (Nat)"/>
    <property type="match status" value="1"/>
</dbReference>
<dbReference type="PROSITE" id="PS51186">
    <property type="entry name" value="GNAT"/>
    <property type="match status" value="1"/>
</dbReference>
<evidence type="ECO:0000313" key="2">
    <source>
        <dbReference type="Proteomes" id="UP000887540"/>
    </source>
</evidence>
<dbReference type="GO" id="GO:0016747">
    <property type="term" value="F:acyltransferase activity, transferring groups other than amino-acyl groups"/>
    <property type="evidence" value="ECO:0007669"/>
    <property type="project" value="InterPro"/>
</dbReference>
<accession>A0A914D4P0</accession>
<sequence>MKQLEYEIEINPSKSYWSEIFRLVIEEKWFNTPNDYQIWLKGFSKEQFQLFVAIEKGTGNFIGSVTLTTHELVNGEKISCVGTFILDPEFRGQGIGLTLFNEALKHGATNKTLVAVPSMSDKYASKFGFNVIGTKIIDYYAKCSALKPSSLITDSSLKIKDPDEVGWDKIDAYDRSITGMCFRGDFLREFFSQPGAYNKVVLNENNDIVGYCNIRTGPDNILSIGPFYANSVQAAESVLYGVLKLVPGLATLNLIRMATSSENTDAQKLFHTLTNGDYTTSNHYTQFTQKVLQIPFQNVYSITENDLNFV</sequence>
<protein>
    <submittedName>
        <fullName evidence="3">N-acetyltransferase domain-containing protein</fullName>
    </submittedName>
</protein>
<dbReference type="CDD" id="cd04301">
    <property type="entry name" value="NAT_SF"/>
    <property type="match status" value="1"/>
</dbReference>
<dbReference type="WBParaSite" id="ACRNAN_scaffold184.g23446.t1">
    <property type="protein sequence ID" value="ACRNAN_scaffold184.g23446.t1"/>
    <property type="gene ID" value="ACRNAN_scaffold184.g23446"/>
</dbReference>
<feature type="domain" description="N-acetyltransferase" evidence="1">
    <location>
        <begin position="8"/>
        <end position="153"/>
    </location>
</feature>
<organism evidence="2 3">
    <name type="scientific">Acrobeloides nanus</name>
    <dbReference type="NCBI Taxonomy" id="290746"/>
    <lineage>
        <taxon>Eukaryota</taxon>
        <taxon>Metazoa</taxon>
        <taxon>Ecdysozoa</taxon>
        <taxon>Nematoda</taxon>
        <taxon>Chromadorea</taxon>
        <taxon>Rhabditida</taxon>
        <taxon>Tylenchina</taxon>
        <taxon>Cephalobomorpha</taxon>
        <taxon>Cephaloboidea</taxon>
        <taxon>Cephalobidae</taxon>
        <taxon>Acrobeloides</taxon>
    </lineage>
</organism>
<dbReference type="InterPro" id="IPR041496">
    <property type="entry name" value="YitH/HolE_GNAT"/>
</dbReference>
<dbReference type="Pfam" id="PF00583">
    <property type="entry name" value="Acetyltransf_1"/>
    <property type="match status" value="1"/>
</dbReference>